<evidence type="ECO:0000313" key="1">
    <source>
        <dbReference type="EMBL" id="RZF63486.1"/>
    </source>
</evidence>
<accession>A0A4Q6Y312</accession>
<gene>
    <name evidence="1" type="ORF">EWE75_15695</name>
</gene>
<dbReference type="EMBL" id="SGIS01000025">
    <property type="protein sequence ID" value="RZF63486.1"/>
    <property type="molecule type" value="Genomic_DNA"/>
</dbReference>
<protein>
    <submittedName>
        <fullName evidence="1">Uncharacterized protein</fullName>
    </submittedName>
</protein>
<dbReference type="Proteomes" id="UP000292085">
    <property type="component" value="Unassembled WGS sequence"/>
</dbReference>
<comment type="caution">
    <text evidence="1">The sequence shown here is derived from an EMBL/GenBank/DDBJ whole genome shotgun (WGS) entry which is preliminary data.</text>
</comment>
<reference evidence="1 2" key="1">
    <citation type="submission" date="2019-02" db="EMBL/GenBank/DDBJ databases">
        <authorList>
            <person name="Li Y."/>
        </authorList>
    </citation>
    <scope>NUCLEOTIDE SEQUENCE [LARGE SCALE GENOMIC DNA]</scope>
    <source>
        <strain evidence="1 2">3-7</strain>
    </source>
</reference>
<name>A0A4Q6Y312_9SPHN</name>
<organism evidence="1 2">
    <name type="scientific">Sphingomonas populi</name>
    <dbReference type="NCBI Taxonomy" id="2484750"/>
    <lineage>
        <taxon>Bacteria</taxon>
        <taxon>Pseudomonadati</taxon>
        <taxon>Pseudomonadota</taxon>
        <taxon>Alphaproteobacteria</taxon>
        <taxon>Sphingomonadales</taxon>
        <taxon>Sphingomonadaceae</taxon>
        <taxon>Sphingomonas</taxon>
    </lineage>
</organism>
<sequence length="143" mass="16434">MGLFAALREAFQPVPEDHSYQPPWRWRTIDTAPEDEYLLLGWKTEPDNPEGYSHIIAAGYVRDGTWLDGPAPPPDFYMEELPYHSRRPMSEAPNGMVIIVGWDIREGNTLTYDFEVTTLEEGHSIDGFAQPDWWMDGPRLPRA</sequence>
<dbReference type="RefSeq" id="WP_130159056.1">
    <property type="nucleotide sequence ID" value="NZ_SGIS01000025.1"/>
</dbReference>
<evidence type="ECO:0000313" key="2">
    <source>
        <dbReference type="Proteomes" id="UP000292085"/>
    </source>
</evidence>
<proteinExistence type="predicted"/>
<dbReference type="AlphaFoldDB" id="A0A4Q6Y312"/>
<keyword evidence="2" id="KW-1185">Reference proteome</keyword>